<accession>U2PZY3</accession>
<organism evidence="2 3">
    <name type="scientific">Propionibacterium acidifaciens F0233</name>
    <dbReference type="NCBI Taxonomy" id="553198"/>
    <lineage>
        <taxon>Bacteria</taxon>
        <taxon>Bacillati</taxon>
        <taxon>Actinomycetota</taxon>
        <taxon>Actinomycetes</taxon>
        <taxon>Propionibacteriales</taxon>
        <taxon>Propionibacteriaceae</taxon>
        <taxon>Propionibacterium</taxon>
    </lineage>
</organism>
<evidence type="ECO:0000313" key="2">
    <source>
        <dbReference type="EMBL" id="ERK49304.1"/>
    </source>
</evidence>
<dbReference type="EMBL" id="ACVN02000328">
    <property type="protein sequence ID" value="ERK49304.1"/>
    <property type="molecule type" value="Genomic_DNA"/>
</dbReference>
<feature type="domain" description="Methyltransferase type 11" evidence="1">
    <location>
        <begin position="35"/>
        <end position="84"/>
    </location>
</feature>
<name>U2PZY3_9ACTN</name>
<feature type="non-terminal residue" evidence="2">
    <location>
        <position position="185"/>
    </location>
</feature>
<keyword evidence="2" id="KW-0808">Transferase</keyword>
<dbReference type="GO" id="GO:0032259">
    <property type="term" value="P:methylation"/>
    <property type="evidence" value="ECO:0007669"/>
    <property type="project" value="UniProtKB-KW"/>
</dbReference>
<evidence type="ECO:0000313" key="3">
    <source>
        <dbReference type="Proteomes" id="UP000017052"/>
    </source>
</evidence>
<dbReference type="CDD" id="cd02440">
    <property type="entry name" value="AdoMet_MTases"/>
    <property type="match status" value="1"/>
</dbReference>
<dbReference type="InterPro" id="IPR029063">
    <property type="entry name" value="SAM-dependent_MTases_sf"/>
</dbReference>
<dbReference type="OrthoDB" id="9810570at2"/>
<dbReference type="InterPro" id="IPR013216">
    <property type="entry name" value="Methyltransf_11"/>
</dbReference>
<sequence>ARLWWTPDSVEQASRPAVSRWRAARLVAAGITRVVDLACGAGVDALACLDAGLDVTAVDIDPATAEFAARNLPGARVLCADAARVGADLTAGADGRTAVLLDPARRTARGRSWRLADLRPGWGFVQDVLAGPTSAVVRLGPGAPAEALPEAAEAVWVSEHHELVECGLWRIPGAGPGRAAQLLPS</sequence>
<keyword evidence="2" id="KW-0489">Methyltransferase</keyword>
<dbReference type="Pfam" id="PF08241">
    <property type="entry name" value="Methyltransf_11"/>
    <property type="match status" value="1"/>
</dbReference>
<protein>
    <submittedName>
        <fullName evidence="2">Methyltransferase domain protein</fullName>
    </submittedName>
</protein>
<keyword evidence="3" id="KW-1185">Reference proteome</keyword>
<dbReference type="Proteomes" id="UP000017052">
    <property type="component" value="Unassembled WGS sequence"/>
</dbReference>
<dbReference type="AlphaFoldDB" id="U2PZY3"/>
<dbReference type="GO" id="GO:0008757">
    <property type="term" value="F:S-adenosylmethionine-dependent methyltransferase activity"/>
    <property type="evidence" value="ECO:0007669"/>
    <property type="project" value="InterPro"/>
</dbReference>
<feature type="non-terminal residue" evidence="2">
    <location>
        <position position="1"/>
    </location>
</feature>
<gene>
    <name evidence="2" type="ORF">HMPREF0682_0005</name>
</gene>
<comment type="caution">
    <text evidence="2">The sequence shown here is derived from an EMBL/GenBank/DDBJ whole genome shotgun (WGS) entry which is preliminary data.</text>
</comment>
<reference evidence="2" key="1">
    <citation type="submission" date="2013-08" db="EMBL/GenBank/DDBJ databases">
        <authorList>
            <person name="Durkin A.S."/>
            <person name="Haft D.R."/>
            <person name="McCorrison J."/>
            <person name="Torralba M."/>
            <person name="Gillis M."/>
            <person name="Haft D.H."/>
            <person name="Methe B."/>
            <person name="Sutton G."/>
            <person name="Nelson K.E."/>
        </authorList>
    </citation>
    <scope>NUCLEOTIDE SEQUENCE [LARGE SCALE GENOMIC DNA]</scope>
    <source>
        <strain evidence="2">F0233</strain>
    </source>
</reference>
<dbReference type="Gene3D" id="3.40.50.150">
    <property type="entry name" value="Vaccinia Virus protein VP39"/>
    <property type="match status" value="1"/>
</dbReference>
<dbReference type="RefSeq" id="WP_021798901.1">
    <property type="nucleotide sequence ID" value="NZ_ACVN02000328.1"/>
</dbReference>
<proteinExistence type="predicted"/>
<dbReference type="SUPFAM" id="SSF53335">
    <property type="entry name" value="S-adenosyl-L-methionine-dependent methyltransferases"/>
    <property type="match status" value="1"/>
</dbReference>
<evidence type="ECO:0000259" key="1">
    <source>
        <dbReference type="Pfam" id="PF08241"/>
    </source>
</evidence>